<dbReference type="EMBL" id="CP000800">
    <property type="protein sequence ID" value="ABV17309.1"/>
    <property type="molecule type" value="Genomic_DNA"/>
</dbReference>
<sequence length="33" mass="3911">MPDKAIFLSGLFLKIVLFKVMRIENSLYFIFLC</sequence>
<reference evidence="2" key="1">
    <citation type="journal article" date="2008" name="J. Bacteriol.">
        <title>The pangenome structure of Escherichia coli: comparative genomic analysis of E. coli commensal and pathogenic isolates.</title>
        <authorList>
            <person name="Rasko D.A."/>
            <person name="Rosovitz M.J."/>
            <person name="Myers G.S."/>
            <person name="Mongodin E.F."/>
            <person name="Fricke W.F."/>
            <person name="Gajer P."/>
            <person name="Crabtree J."/>
            <person name="Sebaihia M."/>
            <person name="Thomson N.R."/>
            <person name="Chaudhuri R."/>
            <person name="Henderson I.R."/>
            <person name="Sperandio V."/>
            <person name="Ravel J."/>
        </authorList>
    </citation>
    <scope>NUCLEOTIDE SEQUENCE [LARGE SCALE GENOMIC DNA]</scope>
    <source>
        <strain evidence="2">E24377A / ETEC</strain>
    </source>
</reference>
<accession>A7ZU22</accession>
<organism evidence="1 2">
    <name type="scientific">Escherichia coli O139:H28 (strain E24377A / ETEC)</name>
    <dbReference type="NCBI Taxonomy" id="331111"/>
    <lineage>
        <taxon>Bacteria</taxon>
        <taxon>Pseudomonadati</taxon>
        <taxon>Pseudomonadota</taxon>
        <taxon>Gammaproteobacteria</taxon>
        <taxon>Enterobacterales</taxon>
        <taxon>Enterobacteriaceae</taxon>
        <taxon>Escherichia</taxon>
    </lineage>
</organism>
<evidence type="ECO:0000313" key="1">
    <source>
        <dbReference type="EMBL" id="ABV17309.1"/>
    </source>
</evidence>
<proteinExistence type="predicted"/>
<dbReference type="KEGG" id="ecw:EcE24377A_4337"/>
<dbReference type="Proteomes" id="UP000001122">
    <property type="component" value="Chromosome"/>
</dbReference>
<name>A7ZU22_ECO24</name>
<dbReference type="HOGENOM" id="CLU_219805_0_0_6"/>
<dbReference type="AlphaFoldDB" id="A7ZU22"/>
<keyword evidence="2" id="KW-1185">Reference proteome</keyword>
<protein>
    <submittedName>
        <fullName evidence="1">Uncharacterized protein</fullName>
    </submittedName>
</protein>
<evidence type="ECO:0000313" key="2">
    <source>
        <dbReference type="Proteomes" id="UP000001122"/>
    </source>
</evidence>
<gene>
    <name evidence="1" type="ordered locus">EcE24377A_4337</name>
</gene>